<keyword evidence="5" id="KW-1185">Reference proteome</keyword>
<feature type="domain" description="C2H2-type" evidence="3">
    <location>
        <begin position="69"/>
        <end position="94"/>
    </location>
</feature>
<evidence type="ECO:0000259" key="3">
    <source>
        <dbReference type="PROSITE" id="PS50157"/>
    </source>
</evidence>
<proteinExistence type="predicted"/>
<keyword evidence="1" id="KW-0863">Zinc-finger</keyword>
<reference evidence="4" key="1">
    <citation type="submission" date="2021-02" db="EMBL/GenBank/DDBJ databases">
        <authorList>
            <person name="Dougan E. K."/>
            <person name="Rhodes N."/>
            <person name="Thang M."/>
            <person name="Chan C."/>
        </authorList>
    </citation>
    <scope>NUCLEOTIDE SEQUENCE</scope>
</reference>
<name>A0A813G012_POLGL</name>
<evidence type="ECO:0000313" key="4">
    <source>
        <dbReference type="EMBL" id="CAE8619698.1"/>
    </source>
</evidence>
<dbReference type="GO" id="GO:0008270">
    <property type="term" value="F:zinc ion binding"/>
    <property type="evidence" value="ECO:0007669"/>
    <property type="project" value="UniProtKB-KW"/>
</dbReference>
<comment type="caution">
    <text evidence="4">The sequence shown here is derived from an EMBL/GenBank/DDBJ whole genome shotgun (WGS) entry which is preliminary data.</text>
</comment>
<dbReference type="InterPro" id="IPR013087">
    <property type="entry name" value="Znf_C2H2_type"/>
</dbReference>
<feature type="region of interest" description="Disordered" evidence="2">
    <location>
        <begin position="31"/>
        <end position="61"/>
    </location>
</feature>
<accession>A0A813G012</accession>
<dbReference type="Proteomes" id="UP000654075">
    <property type="component" value="Unassembled WGS sequence"/>
</dbReference>
<sequence length="115" mass="13217">MTNNQLFKHCFARPWPWPRGKNHQHIARFGTLLVPAPPDAPSGNSDSTQDNNNKGNSDSTKEEKCKMFYQCPTCMTGFAKFGKLQKHLEEDHPGMFVAPFQPDNFRRKVFKSMIM</sequence>
<dbReference type="SUPFAM" id="SSF118359">
    <property type="entry name" value="Expressed protein At2g23090/F21P24.15"/>
    <property type="match status" value="1"/>
</dbReference>
<dbReference type="PROSITE" id="PS00028">
    <property type="entry name" value="ZINC_FINGER_C2H2_1"/>
    <property type="match status" value="1"/>
</dbReference>
<keyword evidence="1" id="KW-0862">Zinc</keyword>
<evidence type="ECO:0000313" key="5">
    <source>
        <dbReference type="Proteomes" id="UP000654075"/>
    </source>
</evidence>
<dbReference type="Gene3D" id="3.30.428.10">
    <property type="entry name" value="HIT-like"/>
    <property type="match status" value="1"/>
</dbReference>
<evidence type="ECO:0000256" key="1">
    <source>
        <dbReference type="PROSITE-ProRule" id="PRU00042"/>
    </source>
</evidence>
<protein>
    <recommendedName>
        <fullName evidence="3">C2H2-type domain-containing protein</fullName>
    </recommendedName>
</protein>
<organism evidence="4 5">
    <name type="scientific">Polarella glacialis</name>
    <name type="common">Dinoflagellate</name>
    <dbReference type="NCBI Taxonomy" id="89957"/>
    <lineage>
        <taxon>Eukaryota</taxon>
        <taxon>Sar</taxon>
        <taxon>Alveolata</taxon>
        <taxon>Dinophyceae</taxon>
        <taxon>Suessiales</taxon>
        <taxon>Suessiaceae</taxon>
        <taxon>Polarella</taxon>
    </lineage>
</organism>
<keyword evidence="1" id="KW-0479">Metal-binding</keyword>
<gene>
    <name evidence="4" type="ORF">PGLA1383_LOCUS37279</name>
</gene>
<dbReference type="PROSITE" id="PS50157">
    <property type="entry name" value="ZINC_FINGER_C2H2_2"/>
    <property type="match status" value="1"/>
</dbReference>
<dbReference type="InterPro" id="IPR036265">
    <property type="entry name" value="HIT-like_sf"/>
</dbReference>
<feature type="compositionally biased region" description="Polar residues" evidence="2">
    <location>
        <begin position="42"/>
        <end position="58"/>
    </location>
</feature>
<evidence type="ECO:0000256" key="2">
    <source>
        <dbReference type="SAM" id="MobiDB-lite"/>
    </source>
</evidence>
<dbReference type="AlphaFoldDB" id="A0A813G012"/>
<dbReference type="EMBL" id="CAJNNV010027202">
    <property type="protein sequence ID" value="CAE8619698.1"/>
    <property type="molecule type" value="Genomic_DNA"/>
</dbReference>